<evidence type="ECO:0000313" key="3">
    <source>
        <dbReference type="Proteomes" id="UP000432464"/>
    </source>
</evidence>
<keyword evidence="1" id="KW-0812">Transmembrane</keyword>
<proteinExistence type="predicted"/>
<feature type="transmembrane region" description="Helical" evidence="1">
    <location>
        <begin position="46"/>
        <end position="66"/>
    </location>
</feature>
<accession>A0A6I3KY64</accession>
<gene>
    <name evidence="2" type="ORF">GLP40_09835</name>
</gene>
<protein>
    <submittedName>
        <fullName evidence="2">Uncharacterized protein</fullName>
    </submittedName>
</protein>
<dbReference type="RefSeq" id="WP_154787537.1">
    <property type="nucleotide sequence ID" value="NZ_WMBB01000004.1"/>
</dbReference>
<name>A0A6I3KY64_9NOCA</name>
<organism evidence="2 3">
    <name type="scientific">Nocardia aurantiaca</name>
    <dbReference type="NCBI Taxonomy" id="2675850"/>
    <lineage>
        <taxon>Bacteria</taxon>
        <taxon>Bacillati</taxon>
        <taxon>Actinomycetota</taxon>
        <taxon>Actinomycetes</taxon>
        <taxon>Mycobacteriales</taxon>
        <taxon>Nocardiaceae</taxon>
        <taxon>Nocardia</taxon>
    </lineage>
</organism>
<dbReference type="Proteomes" id="UP000432464">
    <property type="component" value="Unassembled WGS sequence"/>
</dbReference>
<keyword evidence="1" id="KW-1133">Transmembrane helix</keyword>
<reference evidence="2 3" key="1">
    <citation type="submission" date="2019-11" db="EMBL/GenBank/DDBJ databases">
        <title>Nocardia sp. nov. CT2-14 isolated from soil.</title>
        <authorList>
            <person name="Kanchanasin P."/>
            <person name="Tanasupawat S."/>
            <person name="Yuki M."/>
            <person name="Kudo T."/>
        </authorList>
    </citation>
    <scope>NUCLEOTIDE SEQUENCE [LARGE SCALE GENOMIC DNA]</scope>
    <source>
        <strain evidence="2 3">CT2-14</strain>
    </source>
</reference>
<dbReference type="EMBL" id="WMBB01000004">
    <property type="protein sequence ID" value="MTE13074.1"/>
    <property type="molecule type" value="Genomic_DNA"/>
</dbReference>
<keyword evidence="1" id="KW-0472">Membrane</keyword>
<evidence type="ECO:0000256" key="1">
    <source>
        <dbReference type="SAM" id="Phobius"/>
    </source>
</evidence>
<sequence length="73" mass="7672">MNAVKITSLADAQVLRSLLHNGIVIRAVALALATIVLLAIHHPTWVPYSVSVYAIWNAAAVTLNSARAAARAA</sequence>
<feature type="transmembrane region" description="Helical" evidence="1">
    <location>
        <begin position="23"/>
        <end position="40"/>
    </location>
</feature>
<evidence type="ECO:0000313" key="2">
    <source>
        <dbReference type="EMBL" id="MTE13074.1"/>
    </source>
</evidence>
<dbReference type="AlphaFoldDB" id="A0A6I3KY64"/>
<comment type="caution">
    <text evidence="2">The sequence shown here is derived from an EMBL/GenBank/DDBJ whole genome shotgun (WGS) entry which is preliminary data.</text>
</comment>
<keyword evidence="3" id="KW-1185">Reference proteome</keyword>